<dbReference type="SUPFAM" id="SSF56281">
    <property type="entry name" value="Metallo-hydrolase/oxidoreductase"/>
    <property type="match status" value="1"/>
</dbReference>
<reference evidence="2" key="1">
    <citation type="submission" date="2017-09" db="EMBL/GenBank/DDBJ databases">
        <title>Depth-based differentiation of microbial function through sediment-hosted aquifers and enrichment of novel symbionts in the deep terrestrial subsurface.</title>
        <authorList>
            <person name="Probst A.J."/>
            <person name="Ladd B."/>
            <person name="Jarett J.K."/>
            <person name="Geller-Mcgrath D.E."/>
            <person name="Sieber C.M.K."/>
            <person name="Emerson J.B."/>
            <person name="Anantharaman K."/>
            <person name="Thomas B.C."/>
            <person name="Malmstrom R."/>
            <person name="Stieglmeier M."/>
            <person name="Klingl A."/>
            <person name="Woyke T."/>
            <person name="Ryan C.M."/>
            <person name="Banfield J.F."/>
        </authorList>
    </citation>
    <scope>NUCLEOTIDE SEQUENCE [LARGE SCALE GENOMIC DNA]</scope>
</reference>
<sequence length="215" mass="23811">MEIQYFGHSCFRIKGKDAILVTDPYSPEVGLKMNKISADIVTVSHPHYDHNNISAVVGTTKRPNPFIISGPGEYEISGVFIYGVSSFHDAVKGAKRGSNTIYVINMDGIKLSHLGDLGHRLTDEQLEEVNGVDILMIPVGGTYTLDSHQAVEVISQIEPRVVIPMHYKLPGLKIVLAPVEEFLKEIGVEVKPTDKLVTSLDRLPEERQVVVLQKR</sequence>
<proteinExistence type="predicted"/>
<dbReference type="InterPro" id="IPR036866">
    <property type="entry name" value="RibonucZ/Hydroxyglut_hydro"/>
</dbReference>
<dbReference type="PANTHER" id="PTHR42967">
    <property type="entry name" value="METAL DEPENDENT HYDROLASE"/>
    <property type="match status" value="1"/>
</dbReference>
<comment type="caution">
    <text evidence="1">The sequence shown here is derived from an EMBL/GenBank/DDBJ whole genome shotgun (WGS) entry which is preliminary data.</text>
</comment>
<evidence type="ECO:0000313" key="2">
    <source>
        <dbReference type="Proteomes" id="UP000229816"/>
    </source>
</evidence>
<name>A0A2M8ESI6_9BACT</name>
<dbReference type="Pfam" id="PF13483">
    <property type="entry name" value="Lactamase_B_3"/>
    <property type="match status" value="1"/>
</dbReference>
<dbReference type="Proteomes" id="UP000229816">
    <property type="component" value="Unassembled WGS sequence"/>
</dbReference>
<accession>A0A2M8ESI6</accession>
<gene>
    <name evidence="1" type="ORF">CO054_02370</name>
</gene>
<dbReference type="EMBL" id="PFSF01000049">
    <property type="protein sequence ID" value="PJC28026.1"/>
    <property type="molecule type" value="Genomic_DNA"/>
</dbReference>
<dbReference type="Gene3D" id="3.60.15.10">
    <property type="entry name" value="Ribonuclease Z/Hydroxyacylglutathione hydrolase-like"/>
    <property type="match status" value="1"/>
</dbReference>
<protein>
    <submittedName>
        <fullName evidence="1">Lactamase</fullName>
    </submittedName>
</protein>
<organism evidence="1 2">
    <name type="scientific">Candidatus Shapirobacteria bacterium CG_4_9_14_0_2_um_filter_39_11</name>
    <dbReference type="NCBI Taxonomy" id="1974478"/>
    <lineage>
        <taxon>Bacteria</taxon>
        <taxon>Candidatus Shapironibacteriota</taxon>
    </lineage>
</organism>
<evidence type="ECO:0000313" key="1">
    <source>
        <dbReference type="EMBL" id="PJC28026.1"/>
    </source>
</evidence>
<dbReference type="PANTHER" id="PTHR42967:SF1">
    <property type="entry name" value="MBL FOLD METALLO-HYDROLASE"/>
    <property type="match status" value="1"/>
</dbReference>
<dbReference type="AlphaFoldDB" id="A0A2M8ESI6"/>